<name>A0A5J4KKQ4_9CHLR</name>
<gene>
    <name evidence="3" type="ORF">KDW_11520</name>
</gene>
<evidence type="ECO:0000313" key="4">
    <source>
        <dbReference type="Proteomes" id="UP000326912"/>
    </source>
</evidence>
<keyword evidence="2" id="KW-0472">Membrane</keyword>
<feature type="region of interest" description="Disordered" evidence="1">
    <location>
        <begin position="54"/>
        <end position="94"/>
    </location>
</feature>
<keyword evidence="2" id="KW-0812">Transmembrane</keyword>
<reference evidence="3 4" key="1">
    <citation type="submission" date="2019-10" db="EMBL/GenBank/DDBJ databases">
        <title>Dictyobacter vulcani sp. nov., within the class Ktedonobacteria, isolated from soil of volcanic Mt. Zao.</title>
        <authorList>
            <person name="Zheng Y."/>
            <person name="Wang C.M."/>
            <person name="Sakai Y."/>
            <person name="Abe K."/>
            <person name="Yokota A."/>
            <person name="Yabe S."/>
        </authorList>
    </citation>
    <scope>NUCLEOTIDE SEQUENCE [LARGE SCALE GENOMIC DNA]</scope>
    <source>
        <strain evidence="3 4">W12</strain>
    </source>
</reference>
<feature type="compositionally biased region" description="Polar residues" evidence="1">
    <location>
        <begin position="54"/>
        <end position="73"/>
    </location>
</feature>
<dbReference type="Proteomes" id="UP000326912">
    <property type="component" value="Unassembled WGS sequence"/>
</dbReference>
<sequence>MTGSPSLVQPRRNPARKPNTRLGYTIAGLCFMAGALIMIFVFIMAQSLSMTPSLTNTDSNPTPTIDQTSSQPTAPAKTHNVQATPTTAAATPTAATPTAVASNQLYIDQTNLASAVDTHTGQPLQLTNTFHVGQPVYVTMAIHQAAYSGTICLNWSLNQQGYPYRSTASPGGATDLDQISAYFFYKPGAAGTGSVDISWSSSATCTNTMPIKRLSFTVA</sequence>
<evidence type="ECO:0000313" key="3">
    <source>
        <dbReference type="EMBL" id="GER86990.1"/>
    </source>
</evidence>
<proteinExistence type="predicted"/>
<dbReference type="EMBL" id="BKZW01000001">
    <property type="protein sequence ID" value="GER86990.1"/>
    <property type="molecule type" value="Genomic_DNA"/>
</dbReference>
<protein>
    <submittedName>
        <fullName evidence="3">Uncharacterized protein</fullName>
    </submittedName>
</protein>
<evidence type="ECO:0000256" key="1">
    <source>
        <dbReference type="SAM" id="MobiDB-lite"/>
    </source>
</evidence>
<keyword evidence="2" id="KW-1133">Transmembrane helix</keyword>
<feature type="transmembrane region" description="Helical" evidence="2">
    <location>
        <begin position="21"/>
        <end position="45"/>
    </location>
</feature>
<feature type="compositionally biased region" description="Low complexity" evidence="1">
    <location>
        <begin position="83"/>
        <end position="94"/>
    </location>
</feature>
<organism evidence="3 4">
    <name type="scientific">Dictyobacter vulcani</name>
    <dbReference type="NCBI Taxonomy" id="2607529"/>
    <lineage>
        <taxon>Bacteria</taxon>
        <taxon>Bacillati</taxon>
        <taxon>Chloroflexota</taxon>
        <taxon>Ktedonobacteria</taxon>
        <taxon>Ktedonobacterales</taxon>
        <taxon>Dictyobacteraceae</taxon>
        <taxon>Dictyobacter</taxon>
    </lineage>
</organism>
<accession>A0A5J4KKQ4</accession>
<dbReference type="AlphaFoldDB" id="A0A5J4KKQ4"/>
<evidence type="ECO:0000256" key="2">
    <source>
        <dbReference type="SAM" id="Phobius"/>
    </source>
</evidence>
<keyword evidence="4" id="KW-1185">Reference proteome</keyword>
<comment type="caution">
    <text evidence="3">The sequence shown here is derived from an EMBL/GenBank/DDBJ whole genome shotgun (WGS) entry which is preliminary data.</text>
</comment>